<evidence type="ECO:0000313" key="1">
    <source>
        <dbReference type="EMBL" id="SEH79899.1"/>
    </source>
</evidence>
<organism evidence="1 2">
    <name type="scientific">Paenimyroides marinum</name>
    <dbReference type="NCBI Taxonomy" id="1159016"/>
    <lineage>
        <taxon>Bacteria</taxon>
        <taxon>Pseudomonadati</taxon>
        <taxon>Bacteroidota</taxon>
        <taxon>Flavobacteriia</taxon>
        <taxon>Flavobacteriales</taxon>
        <taxon>Flavobacteriaceae</taxon>
        <taxon>Paenimyroides</taxon>
    </lineage>
</organism>
<reference evidence="2" key="1">
    <citation type="submission" date="2016-10" db="EMBL/GenBank/DDBJ databases">
        <authorList>
            <person name="Varghese N."/>
            <person name="Submissions S."/>
        </authorList>
    </citation>
    <scope>NUCLEOTIDE SEQUENCE [LARGE SCALE GENOMIC DNA]</scope>
    <source>
        <strain evidence="2">CGMCC 1.10825</strain>
    </source>
</reference>
<dbReference type="EMBL" id="FNXE01000018">
    <property type="protein sequence ID" value="SEH79899.1"/>
    <property type="molecule type" value="Genomic_DNA"/>
</dbReference>
<accession>A0A1H6L3H8</accession>
<dbReference type="STRING" id="1159016.SAMN02927937_01498"/>
<gene>
    <name evidence="1" type="ORF">SAMN02927937_01498</name>
</gene>
<protein>
    <submittedName>
        <fullName evidence="1">Uncharacterized protein</fullName>
    </submittedName>
</protein>
<keyword evidence="2" id="KW-1185">Reference proteome</keyword>
<proteinExistence type="predicted"/>
<dbReference type="RefSeq" id="WP_091098359.1">
    <property type="nucleotide sequence ID" value="NZ_FNXE01000018.1"/>
</dbReference>
<dbReference type="OrthoDB" id="9826912at2"/>
<dbReference type="AlphaFoldDB" id="A0A1H6L3H8"/>
<dbReference type="Proteomes" id="UP000199634">
    <property type="component" value="Unassembled WGS sequence"/>
</dbReference>
<evidence type="ECO:0000313" key="2">
    <source>
        <dbReference type="Proteomes" id="UP000199634"/>
    </source>
</evidence>
<name>A0A1H6L3H8_9FLAO</name>
<sequence length="149" mass="17325">MKNQFQKYYFLLTALLIVVLGHFSNQSYAVPLGSKSTQLNALDLHSVQNPLEQNNFTRETNEFFHKDSVNYTFVDHLKGNISESEFEITTTLKFQEIEPLLKYNDLPRFISSAVADFHSRKSALILSEFSQFYSSLNNALYLKFRVIRL</sequence>